<protein>
    <recommendedName>
        <fullName evidence="5">2-dehydro-3-deoxy-phosphogluconate aldolase</fullName>
        <ecNumber evidence="5">4.1.2.14</ecNumber>
    </recommendedName>
</protein>
<dbReference type="NCBIfam" id="TIGR01182">
    <property type="entry name" value="eda"/>
    <property type="match status" value="1"/>
</dbReference>
<evidence type="ECO:0000313" key="10">
    <source>
        <dbReference type="Proteomes" id="UP001204142"/>
    </source>
</evidence>
<comment type="caution">
    <text evidence="9">The sequence shown here is derived from an EMBL/GenBank/DDBJ whole genome shotgun (WGS) entry which is preliminary data.</text>
</comment>
<dbReference type="RefSeq" id="WP_256764546.1">
    <property type="nucleotide sequence ID" value="NZ_JANIGO010000003.1"/>
</dbReference>
<dbReference type="PROSITE" id="PS00159">
    <property type="entry name" value="ALDOLASE_KDPG_KHG_1"/>
    <property type="match status" value="1"/>
</dbReference>
<dbReference type="PROSITE" id="PS00160">
    <property type="entry name" value="ALDOLASE_KDPG_KHG_2"/>
    <property type="match status" value="1"/>
</dbReference>
<keyword evidence="10" id="KW-1185">Reference proteome</keyword>
<accession>A0ABT1WJ36</accession>
<dbReference type="SUPFAM" id="SSF51569">
    <property type="entry name" value="Aldolase"/>
    <property type="match status" value="1"/>
</dbReference>
<evidence type="ECO:0000256" key="1">
    <source>
        <dbReference type="ARBA" id="ARBA00000654"/>
    </source>
</evidence>
<dbReference type="InterPro" id="IPR031338">
    <property type="entry name" value="KDPG/KHG_AS_2"/>
</dbReference>
<evidence type="ECO:0000313" key="9">
    <source>
        <dbReference type="EMBL" id="MCQ8896752.1"/>
    </source>
</evidence>
<keyword evidence="8" id="KW-0119">Carbohydrate metabolism</keyword>
<evidence type="ECO:0000256" key="6">
    <source>
        <dbReference type="ARBA" id="ARBA00023239"/>
    </source>
</evidence>
<comment type="similarity">
    <text evidence="3">Belongs to the KHG/KDPG aldolase family.</text>
</comment>
<dbReference type="Pfam" id="PF01081">
    <property type="entry name" value="Aldolase"/>
    <property type="match status" value="1"/>
</dbReference>
<dbReference type="EC" id="4.1.2.14" evidence="5"/>
<dbReference type="Gene3D" id="3.20.20.70">
    <property type="entry name" value="Aldolase class I"/>
    <property type="match status" value="1"/>
</dbReference>
<evidence type="ECO:0000256" key="8">
    <source>
        <dbReference type="ARBA" id="ARBA00023277"/>
    </source>
</evidence>
<comment type="catalytic activity">
    <reaction evidence="1">
        <text>2-dehydro-3-deoxy-6-phospho-D-gluconate = D-glyceraldehyde 3-phosphate + pyruvate</text>
        <dbReference type="Rhea" id="RHEA:17089"/>
        <dbReference type="ChEBI" id="CHEBI:15361"/>
        <dbReference type="ChEBI" id="CHEBI:57569"/>
        <dbReference type="ChEBI" id="CHEBI:59776"/>
        <dbReference type="EC" id="4.1.2.14"/>
    </reaction>
</comment>
<evidence type="ECO:0000256" key="3">
    <source>
        <dbReference type="ARBA" id="ARBA00006906"/>
    </source>
</evidence>
<gene>
    <name evidence="9" type="ORF">NQT62_09945</name>
</gene>
<organism evidence="9 10">
    <name type="scientific">Limnobacter humi</name>
    <dbReference type="NCBI Taxonomy" id="1778671"/>
    <lineage>
        <taxon>Bacteria</taxon>
        <taxon>Pseudomonadati</taxon>
        <taxon>Pseudomonadota</taxon>
        <taxon>Betaproteobacteria</taxon>
        <taxon>Burkholderiales</taxon>
        <taxon>Burkholderiaceae</taxon>
        <taxon>Limnobacter</taxon>
    </lineage>
</organism>
<reference evidence="9 10" key="1">
    <citation type="submission" date="2022-07" db="EMBL/GenBank/DDBJ databases">
        <authorList>
            <person name="Xamxidin M."/>
            <person name="Wu M."/>
        </authorList>
    </citation>
    <scope>NUCLEOTIDE SEQUENCE [LARGE SCALE GENOMIC DNA]</scope>
    <source>
        <strain evidence="9 10">NBRC 111650</strain>
    </source>
</reference>
<comment type="subunit">
    <text evidence="4">Homotrimer.</text>
</comment>
<dbReference type="PANTHER" id="PTHR30246">
    <property type="entry name" value="2-KETO-3-DEOXY-6-PHOSPHOGLUCONATE ALDOLASE"/>
    <property type="match status" value="1"/>
</dbReference>
<keyword evidence="7" id="KW-0704">Schiff base</keyword>
<evidence type="ECO:0000256" key="2">
    <source>
        <dbReference type="ARBA" id="ARBA00004736"/>
    </source>
</evidence>
<dbReference type="PANTHER" id="PTHR30246:SF1">
    <property type="entry name" value="2-DEHYDRO-3-DEOXY-6-PHOSPHOGALACTONATE ALDOLASE-RELATED"/>
    <property type="match status" value="1"/>
</dbReference>
<name>A0ABT1WJ36_9BURK</name>
<dbReference type="InterPro" id="IPR013785">
    <property type="entry name" value="Aldolase_TIM"/>
</dbReference>
<evidence type="ECO:0000256" key="7">
    <source>
        <dbReference type="ARBA" id="ARBA00023270"/>
    </source>
</evidence>
<dbReference type="EMBL" id="JANIGO010000003">
    <property type="protein sequence ID" value="MCQ8896752.1"/>
    <property type="molecule type" value="Genomic_DNA"/>
</dbReference>
<evidence type="ECO:0000256" key="4">
    <source>
        <dbReference type="ARBA" id="ARBA00011233"/>
    </source>
</evidence>
<dbReference type="Proteomes" id="UP001204142">
    <property type="component" value="Unassembled WGS sequence"/>
</dbReference>
<evidence type="ECO:0000256" key="5">
    <source>
        <dbReference type="ARBA" id="ARBA00013063"/>
    </source>
</evidence>
<proteinExistence type="inferred from homology"/>
<comment type="pathway">
    <text evidence="2">Carbohydrate acid metabolism; 2-dehydro-3-deoxy-D-gluconate degradation; D-glyceraldehyde 3-phosphate and pyruvate from 2-dehydro-3-deoxy-D-gluconate: step 2/2.</text>
</comment>
<keyword evidence="6" id="KW-0456">Lyase</keyword>
<sequence>MNSIPLPSLQAIMPVVVIDTVDQGLAIANGLLLGGIRQIEVTLRTTCALKACEAIARDVPQCLLAVGTVLTVADMDHAVQAGAQLLISPGLTNRLAEQAHLKSLPWIPGVATATDMMNARDWGYSVLKFFPAMAAGGPTALKALSAPLQDLTFIPTGGVGLADLPAWKALPSVQGVGGSWLTANLQGMKPGEIERTVAERAAEALKHWQQA</sequence>
<dbReference type="CDD" id="cd00452">
    <property type="entry name" value="KDPG_aldolase"/>
    <property type="match status" value="1"/>
</dbReference>
<dbReference type="InterPro" id="IPR031337">
    <property type="entry name" value="KDPG/KHG_AS_1"/>
</dbReference>
<dbReference type="InterPro" id="IPR000887">
    <property type="entry name" value="Aldlse_KDPG_KHG"/>
</dbReference>